<proteinExistence type="predicted"/>
<reference evidence="2" key="1">
    <citation type="submission" date="2023-04" db="EMBL/GenBank/DDBJ databases">
        <title>Completed genome of Mycoplasma lagogenitalium type strain 12MS.</title>
        <authorList>
            <person name="Spergser J."/>
        </authorList>
    </citation>
    <scope>NUCLEOTIDE SEQUENCE</scope>
    <source>
        <strain evidence="2">12MS</strain>
    </source>
</reference>
<evidence type="ECO:0000313" key="3">
    <source>
        <dbReference type="Proteomes" id="UP001179842"/>
    </source>
</evidence>
<keyword evidence="1" id="KW-0472">Membrane</keyword>
<keyword evidence="1" id="KW-0812">Transmembrane</keyword>
<keyword evidence="1" id="KW-1133">Transmembrane helix</keyword>
<dbReference type="EMBL" id="CP122979">
    <property type="protein sequence ID" value="WGI36654.1"/>
    <property type="molecule type" value="Genomic_DNA"/>
</dbReference>
<gene>
    <name evidence="2" type="ORF">QEG99_04290</name>
</gene>
<evidence type="ECO:0000256" key="1">
    <source>
        <dbReference type="SAM" id="Phobius"/>
    </source>
</evidence>
<organism evidence="2 3">
    <name type="scientific">Mesomycoplasma lagogenitalium</name>
    <dbReference type="NCBI Taxonomy" id="171286"/>
    <lineage>
        <taxon>Bacteria</taxon>
        <taxon>Bacillati</taxon>
        <taxon>Mycoplasmatota</taxon>
        <taxon>Mycoplasmoidales</taxon>
        <taxon>Metamycoplasmataceae</taxon>
        <taxon>Mesomycoplasma</taxon>
    </lineage>
</organism>
<evidence type="ECO:0000313" key="2">
    <source>
        <dbReference type="EMBL" id="WGI36654.1"/>
    </source>
</evidence>
<dbReference type="Proteomes" id="UP001179842">
    <property type="component" value="Chromosome"/>
</dbReference>
<sequence length="531" mass="64156">MKQFLFIALGFLILFLILLLPIIVISIKKRYVLKIKEKIDELKKHQLFLKHNEIETLIKQVYIFLRQQKKEQLVKEYFEKEKKYLKYDNKIQENLNKKYEKMKDLLHIENEINKFLKIREDFIKVIKKEFNYILKNNEAILGHLSSLNKDLHKATIFYKSCKEDFAHDSNNIDFLLSEIAKNNREIQTTYFLDKNIDSNFKLLIENQKKIFNLFSILNYSSYLKVVLNENLNEEFNKLKRFYQENSDLIIDFPYKWNNVFSELTELSKQVKKEHENFNFSKINQNITEIYKKIYQTEYQILKERKAKELVLKNLLVLEKHKKNWIDIVAKIEFAFPFLKTELFKIKSRLFNMTFSKIRNNEISFFERRKYFSLYINEFINIKSQIENILKNKNENDVWLIKNINETWDDKNKILENSFLKIEKENLLLSETEQKALTKIKKLVLLMKNFSSSDEKLILNKKIIQSIDENHKIFLKLVDKIILNNLFLKVNSYRKFKNKLDATMRIAESSYAQGKYDDSLKTITNFLIQENK</sequence>
<keyword evidence="3" id="KW-1185">Reference proteome</keyword>
<feature type="transmembrane region" description="Helical" evidence="1">
    <location>
        <begin position="6"/>
        <end position="27"/>
    </location>
</feature>
<evidence type="ECO:0008006" key="4">
    <source>
        <dbReference type="Google" id="ProtNLM"/>
    </source>
</evidence>
<name>A0ABY8LTT7_9BACT</name>
<dbReference type="RefSeq" id="WP_280101955.1">
    <property type="nucleotide sequence ID" value="NZ_CP122979.1"/>
</dbReference>
<accession>A0ABY8LTT7</accession>
<protein>
    <recommendedName>
        <fullName evidence="4">Septation ring formation regulator</fullName>
    </recommendedName>
</protein>